<protein>
    <submittedName>
        <fullName evidence="2">Uncharacterized protein</fullName>
    </submittedName>
</protein>
<sequence>MTRALTPRRMEDTWAATTKIGKRRMTTRMPGSDASNSSQPTLVPDRTMSSSQSGTQSSSSLAASRFPTTMMVSFPKSAPPTGKDGPVLKRAEHS</sequence>
<reference evidence="2" key="1">
    <citation type="journal article" date="2021" name="bioRxiv">
        <title>Whole Genome Assembly and Annotation of Northern Wild Rice, Zizania palustris L., Supports a Whole Genome Duplication in the Zizania Genus.</title>
        <authorList>
            <person name="Haas M."/>
            <person name="Kono T."/>
            <person name="Macchietto M."/>
            <person name="Millas R."/>
            <person name="McGilp L."/>
            <person name="Shao M."/>
            <person name="Duquette J."/>
            <person name="Hirsch C.N."/>
            <person name="Kimball J."/>
        </authorList>
    </citation>
    <scope>NUCLEOTIDE SEQUENCE</scope>
    <source>
        <tissue evidence="2">Fresh leaf tissue</tissue>
    </source>
</reference>
<dbReference type="EMBL" id="JAAALK010000288">
    <property type="protein sequence ID" value="KAG8054051.1"/>
    <property type="molecule type" value="Genomic_DNA"/>
</dbReference>
<proteinExistence type="predicted"/>
<feature type="region of interest" description="Disordered" evidence="1">
    <location>
        <begin position="1"/>
        <end position="94"/>
    </location>
</feature>
<comment type="caution">
    <text evidence="2">The sequence shown here is derived from an EMBL/GenBank/DDBJ whole genome shotgun (WGS) entry which is preliminary data.</text>
</comment>
<gene>
    <name evidence="2" type="ORF">GUJ93_ZPchr0001g33015</name>
</gene>
<evidence type="ECO:0000256" key="1">
    <source>
        <dbReference type="SAM" id="MobiDB-lite"/>
    </source>
</evidence>
<feature type="compositionally biased region" description="Low complexity" evidence="1">
    <location>
        <begin position="49"/>
        <end position="64"/>
    </location>
</feature>
<dbReference type="AlphaFoldDB" id="A0A8J5SB18"/>
<evidence type="ECO:0000313" key="3">
    <source>
        <dbReference type="Proteomes" id="UP000729402"/>
    </source>
</evidence>
<dbReference type="Proteomes" id="UP000729402">
    <property type="component" value="Unassembled WGS sequence"/>
</dbReference>
<accession>A0A8J5SB18</accession>
<evidence type="ECO:0000313" key="2">
    <source>
        <dbReference type="EMBL" id="KAG8054051.1"/>
    </source>
</evidence>
<keyword evidence="3" id="KW-1185">Reference proteome</keyword>
<name>A0A8J5SB18_ZIZPA</name>
<organism evidence="2 3">
    <name type="scientific">Zizania palustris</name>
    <name type="common">Northern wild rice</name>
    <dbReference type="NCBI Taxonomy" id="103762"/>
    <lineage>
        <taxon>Eukaryota</taxon>
        <taxon>Viridiplantae</taxon>
        <taxon>Streptophyta</taxon>
        <taxon>Embryophyta</taxon>
        <taxon>Tracheophyta</taxon>
        <taxon>Spermatophyta</taxon>
        <taxon>Magnoliopsida</taxon>
        <taxon>Liliopsida</taxon>
        <taxon>Poales</taxon>
        <taxon>Poaceae</taxon>
        <taxon>BOP clade</taxon>
        <taxon>Oryzoideae</taxon>
        <taxon>Oryzeae</taxon>
        <taxon>Zizaniinae</taxon>
        <taxon>Zizania</taxon>
    </lineage>
</organism>
<reference evidence="2" key="2">
    <citation type="submission" date="2021-02" db="EMBL/GenBank/DDBJ databases">
        <authorList>
            <person name="Kimball J.A."/>
            <person name="Haas M.W."/>
            <person name="Macchietto M."/>
            <person name="Kono T."/>
            <person name="Duquette J."/>
            <person name="Shao M."/>
        </authorList>
    </citation>
    <scope>NUCLEOTIDE SEQUENCE</scope>
    <source>
        <tissue evidence="2">Fresh leaf tissue</tissue>
    </source>
</reference>